<dbReference type="RefSeq" id="WP_121804221.1">
    <property type="nucleotide sequence ID" value="NZ_RDBE01000001.1"/>
</dbReference>
<dbReference type="Gene3D" id="3.40.250.10">
    <property type="entry name" value="Rhodanese-like domain"/>
    <property type="match status" value="1"/>
</dbReference>
<gene>
    <name evidence="2" type="ORF">D9V37_00690</name>
</gene>
<protein>
    <submittedName>
        <fullName evidence="2">Rhodanese-like domain-containing protein</fullName>
    </submittedName>
</protein>
<dbReference type="PROSITE" id="PS50206">
    <property type="entry name" value="RHODANESE_3"/>
    <property type="match status" value="1"/>
</dbReference>
<comment type="caution">
    <text evidence="2">The sequence shown here is derived from an EMBL/GenBank/DDBJ whole genome shotgun (WGS) entry which is preliminary data.</text>
</comment>
<reference evidence="2 3" key="1">
    <citation type="submission" date="2018-10" db="EMBL/GenBank/DDBJ databases">
        <title>Marmoricola sp. 4Q3S-7 whole genome shotgun sequence.</title>
        <authorList>
            <person name="Li F."/>
        </authorList>
    </citation>
    <scope>NUCLEOTIDE SEQUENCE [LARGE SCALE GENOMIC DNA]</scope>
    <source>
        <strain evidence="2 3">4Q3S-7</strain>
    </source>
</reference>
<sequence>MTSPGRSIEELLDQARSRLDRLDPHQALQAQQDGAMLVDVRPQANREAEGELPGAVVLERIVLEWRLDPASDARLAEAAYDLQVVVVCNEGYSSSLAAATLQGLGLTRATDLVGGFRAWKDAGLPTA</sequence>
<organism evidence="2 3">
    <name type="scientific">Nocardioides mangrovicus</name>
    <dbReference type="NCBI Taxonomy" id="2478913"/>
    <lineage>
        <taxon>Bacteria</taxon>
        <taxon>Bacillati</taxon>
        <taxon>Actinomycetota</taxon>
        <taxon>Actinomycetes</taxon>
        <taxon>Propionibacteriales</taxon>
        <taxon>Nocardioidaceae</taxon>
        <taxon>Nocardioides</taxon>
    </lineage>
</organism>
<accession>A0A3L8P597</accession>
<dbReference type="Pfam" id="PF00581">
    <property type="entry name" value="Rhodanese"/>
    <property type="match status" value="1"/>
</dbReference>
<feature type="domain" description="Rhodanese" evidence="1">
    <location>
        <begin position="31"/>
        <end position="127"/>
    </location>
</feature>
<dbReference type="EMBL" id="RDBE01000001">
    <property type="protein sequence ID" value="RLV50540.1"/>
    <property type="molecule type" value="Genomic_DNA"/>
</dbReference>
<dbReference type="PANTHER" id="PTHR43031">
    <property type="entry name" value="FAD-DEPENDENT OXIDOREDUCTASE"/>
    <property type="match status" value="1"/>
</dbReference>
<dbReference type="InterPro" id="IPR050229">
    <property type="entry name" value="GlpE_sulfurtransferase"/>
</dbReference>
<dbReference type="SMART" id="SM00450">
    <property type="entry name" value="RHOD"/>
    <property type="match status" value="1"/>
</dbReference>
<evidence type="ECO:0000259" key="1">
    <source>
        <dbReference type="PROSITE" id="PS50206"/>
    </source>
</evidence>
<dbReference type="InterPro" id="IPR001763">
    <property type="entry name" value="Rhodanese-like_dom"/>
</dbReference>
<keyword evidence="3" id="KW-1185">Reference proteome</keyword>
<dbReference type="AlphaFoldDB" id="A0A3L8P597"/>
<name>A0A3L8P597_9ACTN</name>
<evidence type="ECO:0000313" key="3">
    <source>
        <dbReference type="Proteomes" id="UP000281708"/>
    </source>
</evidence>
<dbReference type="SUPFAM" id="SSF52821">
    <property type="entry name" value="Rhodanese/Cell cycle control phosphatase"/>
    <property type="match status" value="1"/>
</dbReference>
<dbReference type="InterPro" id="IPR036873">
    <property type="entry name" value="Rhodanese-like_dom_sf"/>
</dbReference>
<evidence type="ECO:0000313" key="2">
    <source>
        <dbReference type="EMBL" id="RLV50540.1"/>
    </source>
</evidence>
<dbReference type="OrthoDB" id="4828183at2"/>
<proteinExistence type="predicted"/>
<dbReference type="Proteomes" id="UP000281708">
    <property type="component" value="Unassembled WGS sequence"/>
</dbReference>
<dbReference type="PANTHER" id="PTHR43031:SF1">
    <property type="entry name" value="PYRIDINE NUCLEOTIDE-DISULPHIDE OXIDOREDUCTASE"/>
    <property type="match status" value="1"/>
</dbReference>